<evidence type="ECO:0000256" key="2">
    <source>
        <dbReference type="ARBA" id="ARBA00023043"/>
    </source>
</evidence>
<evidence type="ECO:0000313" key="5">
    <source>
        <dbReference type="EMBL" id="CAF9937303.1"/>
    </source>
</evidence>
<dbReference type="InterPro" id="IPR036770">
    <property type="entry name" value="Ankyrin_rpt-contain_sf"/>
</dbReference>
<dbReference type="OrthoDB" id="539213at2759"/>
<dbReference type="EMBL" id="CAJPDS010000100">
    <property type="protein sequence ID" value="CAF9937303.1"/>
    <property type="molecule type" value="Genomic_DNA"/>
</dbReference>
<dbReference type="InterPro" id="IPR002110">
    <property type="entry name" value="Ankyrin_rpt"/>
</dbReference>
<sequence>MARRTPSPDSTSDPNSPLSLDERRRLARKKQRLQRELLQAARNGDYLDVSIPLGEGAETDWMEENEGKTALILAAQYGHLRVAELLLEAGADIRSEKRRSRRRLCRPFGDRSHATHLGRIRA</sequence>
<dbReference type="PROSITE" id="PS50088">
    <property type="entry name" value="ANK_REPEAT"/>
    <property type="match status" value="1"/>
</dbReference>
<evidence type="ECO:0000256" key="3">
    <source>
        <dbReference type="PROSITE-ProRule" id="PRU00023"/>
    </source>
</evidence>
<dbReference type="PANTHER" id="PTHR24193">
    <property type="entry name" value="ANKYRIN REPEAT PROTEIN"/>
    <property type="match status" value="1"/>
</dbReference>
<dbReference type="GO" id="GO:0045944">
    <property type="term" value="P:positive regulation of transcription by RNA polymerase II"/>
    <property type="evidence" value="ECO:0007669"/>
    <property type="project" value="TreeGrafter"/>
</dbReference>
<feature type="region of interest" description="Disordered" evidence="4">
    <location>
        <begin position="1"/>
        <end position="22"/>
    </location>
</feature>
<comment type="caution">
    <text evidence="5">The sequence shown here is derived from an EMBL/GenBank/DDBJ whole genome shotgun (WGS) entry which is preliminary data.</text>
</comment>
<dbReference type="SUPFAM" id="SSF48403">
    <property type="entry name" value="Ankyrin repeat"/>
    <property type="match status" value="1"/>
</dbReference>
<dbReference type="SMART" id="SM00248">
    <property type="entry name" value="ANK"/>
    <property type="match status" value="1"/>
</dbReference>
<keyword evidence="2 3" id="KW-0040">ANK repeat</keyword>
<keyword evidence="1" id="KW-0677">Repeat</keyword>
<dbReference type="Gene3D" id="1.25.40.20">
    <property type="entry name" value="Ankyrin repeat-containing domain"/>
    <property type="match status" value="1"/>
</dbReference>
<proteinExistence type="predicted"/>
<name>A0A8H3GCC5_9LECA</name>
<reference evidence="5" key="1">
    <citation type="submission" date="2021-03" db="EMBL/GenBank/DDBJ databases">
        <authorList>
            <person name="Tagirdzhanova G."/>
        </authorList>
    </citation>
    <scope>NUCLEOTIDE SEQUENCE</scope>
</reference>
<keyword evidence="6" id="KW-1185">Reference proteome</keyword>
<protein>
    <submittedName>
        <fullName evidence="5">Uncharacterized protein</fullName>
    </submittedName>
</protein>
<dbReference type="GO" id="GO:0005634">
    <property type="term" value="C:nucleus"/>
    <property type="evidence" value="ECO:0007669"/>
    <property type="project" value="TreeGrafter"/>
</dbReference>
<dbReference type="PANTHER" id="PTHR24193:SF121">
    <property type="entry name" value="ADA2A-CONTAINING COMPLEX COMPONENT 3, ISOFORM D"/>
    <property type="match status" value="1"/>
</dbReference>
<evidence type="ECO:0000256" key="1">
    <source>
        <dbReference type="ARBA" id="ARBA00022737"/>
    </source>
</evidence>
<dbReference type="Pfam" id="PF12796">
    <property type="entry name" value="Ank_2"/>
    <property type="match status" value="1"/>
</dbReference>
<dbReference type="AlphaFoldDB" id="A0A8H3GCC5"/>
<dbReference type="PROSITE" id="PS50297">
    <property type="entry name" value="ANK_REP_REGION"/>
    <property type="match status" value="1"/>
</dbReference>
<gene>
    <name evidence="5" type="ORF">HETSPECPRED_000488</name>
</gene>
<dbReference type="Proteomes" id="UP000664521">
    <property type="component" value="Unassembled WGS sequence"/>
</dbReference>
<dbReference type="InterPro" id="IPR050663">
    <property type="entry name" value="Ankyrin-SOCS_Box"/>
</dbReference>
<feature type="repeat" description="ANK" evidence="3">
    <location>
        <begin position="66"/>
        <end position="98"/>
    </location>
</feature>
<evidence type="ECO:0000256" key="4">
    <source>
        <dbReference type="SAM" id="MobiDB-lite"/>
    </source>
</evidence>
<evidence type="ECO:0000313" key="6">
    <source>
        <dbReference type="Proteomes" id="UP000664521"/>
    </source>
</evidence>
<dbReference type="GO" id="GO:0000976">
    <property type="term" value="F:transcription cis-regulatory region binding"/>
    <property type="evidence" value="ECO:0007669"/>
    <property type="project" value="TreeGrafter"/>
</dbReference>
<accession>A0A8H3GCC5</accession>
<organism evidence="5 6">
    <name type="scientific">Heterodermia speciosa</name>
    <dbReference type="NCBI Taxonomy" id="116794"/>
    <lineage>
        <taxon>Eukaryota</taxon>
        <taxon>Fungi</taxon>
        <taxon>Dikarya</taxon>
        <taxon>Ascomycota</taxon>
        <taxon>Pezizomycotina</taxon>
        <taxon>Lecanoromycetes</taxon>
        <taxon>OSLEUM clade</taxon>
        <taxon>Lecanoromycetidae</taxon>
        <taxon>Caliciales</taxon>
        <taxon>Physciaceae</taxon>
        <taxon>Heterodermia</taxon>
    </lineage>
</organism>
<feature type="compositionally biased region" description="Low complexity" evidence="4">
    <location>
        <begin position="1"/>
        <end position="19"/>
    </location>
</feature>